<keyword evidence="6" id="KW-1185">Reference proteome</keyword>
<evidence type="ECO:0000256" key="1">
    <source>
        <dbReference type="ARBA" id="ARBA00000830"/>
    </source>
</evidence>
<evidence type="ECO:0000256" key="2">
    <source>
        <dbReference type="ARBA" id="ARBA00004818"/>
    </source>
</evidence>
<sequence>MDRIGSGLNRSGSVVRIIMKAVLFDLGETLYSYEGLPLSWKDHYQAAWKRALQMAGLDCADYDLSLAAAHMEKFNTRIVIRDEEFSSDHIFDGALLQLKIDQIHREKIVDAYFGYFRQALRPYPESRKVLEILRRNGIRTGALTDVAYGMPAHFVEDDLRLCGILDLLDVWFTSVHVGYRKPHPRGFLTLCEALEIAPSEAIYVGNEEKDVVGAKNAGLTAALVNRTPGAKPEWRQDHTITSLLDCLEILELGGQADGYRR</sequence>
<dbReference type="EC" id="3.1.3.18" evidence="4"/>
<dbReference type="Pfam" id="PF00702">
    <property type="entry name" value="Hydrolase"/>
    <property type="match status" value="1"/>
</dbReference>
<dbReference type="InterPro" id="IPR006439">
    <property type="entry name" value="HAD-SF_hydro_IA"/>
</dbReference>
<evidence type="ECO:0000256" key="4">
    <source>
        <dbReference type="ARBA" id="ARBA00013078"/>
    </source>
</evidence>
<comment type="caution">
    <text evidence="5">The sequence shown here is derived from an EMBL/GenBank/DDBJ whole genome shotgun (WGS) entry which is preliminary data.</text>
</comment>
<dbReference type="Gene3D" id="3.40.50.1000">
    <property type="entry name" value="HAD superfamily/HAD-like"/>
    <property type="match status" value="1"/>
</dbReference>
<proteinExistence type="inferred from homology"/>
<dbReference type="GO" id="GO:0008967">
    <property type="term" value="F:phosphoglycolate phosphatase activity"/>
    <property type="evidence" value="ECO:0007669"/>
    <property type="project" value="UniProtKB-EC"/>
</dbReference>
<comment type="catalytic activity">
    <reaction evidence="1">
        <text>2-phosphoglycolate + H2O = glycolate + phosphate</text>
        <dbReference type="Rhea" id="RHEA:14369"/>
        <dbReference type="ChEBI" id="CHEBI:15377"/>
        <dbReference type="ChEBI" id="CHEBI:29805"/>
        <dbReference type="ChEBI" id="CHEBI:43474"/>
        <dbReference type="ChEBI" id="CHEBI:58033"/>
        <dbReference type="EC" id="3.1.3.18"/>
    </reaction>
</comment>
<organism evidence="5 6">
    <name type="scientific">Telmatospirillum siberiense</name>
    <dbReference type="NCBI Taxonomy" id="382514"/>
    <lineage>
        <taxon>Bacteria</taxon>
        <taxon>Pseudomonadati</taxon>
        <taxon>Pseudomonadota</taxon>
        <taxon>Alphaproteobacteria</taxon>
        <taxon>Rhodospirillales</taxon>
        <taxon>Rhodospirillaceae</taxon>
        <taxon>Telmatospirillum</taxon>
    </lineage>
</organism>
<dbReference type="SFLD" id="SFLDS00003">
    <property type="entry name" value="Haloacid_Dehalogenase"/>
    <property type="match status" value="1"/>
</dbReference>
<accession>A0A2N3PXM0</accession>
<evidence type="ECO:0000313" key="5">
    <source>
        <dbReference type="EMBL" id="PKU25139.1"/>
    </source>
</evidence>
<dbReference type="InterPro" id="IPR036412">
    <property type="entry name" value="HAD-like_sf"/>
</dbReference>
<protein>
    <recommendedName>
        <fullName evidence="4">phosphoglycolate phosphatase</fullName>
        <ecNumber evidence="4">3.1.3.18</ecNumber>
    </recommendedName>
</protein>
<evidence type="ECO:0000256" key="3">
    <source>
        <dbReference type="ARBA" id="ARBA00006171"/>
    </source>
</evidence>
<dbReference type="Proteomes" id="UP000233293">
    <property type="component" value="Unassembled WGS sequence"/>
</dbReference>
<dbReference type="InterPro" id="IPR050155">
    <property type="entry name" value="HAD-like_hydrolase_sf"/>
</dbReference>
<gene>
    <name evidence="5" type="ORF">CWS72_08040</name>
</gene>
<dbReference type="EMBL" id="PIUM01000006">
    <property type="protein sequence ID" value="PKU25139.1"/>
    <property type="molecule type" value="Genomic_DNA"/>
</dbReference>
<dbReference type="PRINTS" id="PR00413">
    <property type="entry name" value="HADHALOGNASE"/>
</dbReference>
<evidence type="ECO:0000313" key="6">
    <source>
        <dbReference type="Proteomes" id="UP000233293"/>
    </source>
</evidence>
<comment type="pathway">
    <text evidence="2">Organic acid metabolism; glycolate biosynthesis; glycolate from 2-phosphoglycolate: step 1/1.</text>
</comment>
<dbReference type="GO" id="GO:0006281">
    <property type="term" value="P:DNA repair"/>
    <property type="evidence" value="ECO:0007669"/>
    <property type="project" value="TreeGrafter"/>
</dbReference>
<dbReference type="PANTHER" id="PTHR43434:SF1">
    <property type="entry name" value="PHOSPHOGLYCOLATE PHOSPHATASE"/>
    <property type="match status" value="1"/>
</dbReference>
<dbReference type="AlphaFoldDB" id="A0A2N3PXM0"/>
<dbReference type="SFLD" id="SFLDG01129">
    <property type="entry name" value="C1.5:_HAD__Beta-PGM__Phosphata"/>
    <property type="match status" value="1"/>
</dbReference>
<dbReference type="InterPro" id="IPR023214">
    <property type="entry name" value="HAD_sf"/>
</dbReference>
<dbReference type="SUPFAM" id="SSF56784">
    <property type="entry name" value="HAD-like"/>
    <property type="match status" value="1"/>
</dbReference>
<reference evidence="6" key="1">
    <citation type="submission" date="2017-12" db="EMBL/GenBank/DDBJ databases">
        <title>Draft genome sequence of Telmatospirillum siberiense 26-4b1T, an acidotolerant peatland alphaproteobacterium potentially involved in sulfur cycling.</title>
        <authorList>
            <person name="Hausmann B."/>
            <person name="Pjevac P."/>
            <person name="Schreck K."/>
            <person name="Herbold C.W."/>
            <person name="Daims H."/>
            <person name="Wagner M."/>
            <person name="Pester M."/>
            <person name="Loy A."/>
        </authorList>
    </citation>
    <scope>NUCLEOTIDE SEQUENCE [LARGE SCALE GENOMIC DNA]</scope>
    <source>
        <strain evidence="6">26-4b1</strain>
    </source>
</reference>
<dbReference type="PANTHER" id="PTHR43434">
    <property type="entry name" value="PHOSPHOGLYCOLATE PHOSPHATASE"/>
    <property type="match status" value="1"/>
</dbReference>
<comment type="similarity">
    <text evidence="3">Belongs to the HAD-like hydrolase superfamily. CbbY/CbbZ/Gph/YieH family.</text>
</comment>
<name>A0A2N3PXM0_9PROT</name>